<feature type="domain" description="Ig-like" evidence="3">
    <location>
        <begin position="33"/>
        <end position="124"/>
    </location>
</feature>
<evidence type="ECO:0000313" key="5">
    <source>
        <dbReference type="Proteomes" id="UP000261520"/>
    </source>
</evidence>
<dbReference type="InterPro" id="IPR013098">
    <property type="entry name" value="Ig_I-set"/>
</dbReference>
<protein>
    <recommendedName>
        <fullName evidence="3">Ig-like domain-containing protein</fullName>
    </recommendedName>
</protein>
<dbReference type="InterPro" id="IPR050958">
    <property type="entry name" value="Cell_Adh-Cytoskel_Orgn"/>
</dbReference>
<accession>A0A3B3ZEB5</accession>
<dbReference type="STRING" id="409849.ENSPMGP00000002746"/>
<dbReference type="InterPro" id="IPR013783">
    <property type="entry name" value="Ig-like_fold"/>
</dbReference>
<evidence type="ECO:0000313" key="4">
    <source>
        <dbReference type="Ensembl" id="ENSPMGP00000002746.1"/>
    </source>
</evidence>
<feature type="domain" description="Ig-like" evidence="3">
    <location>
        <begin position="324"/>
        <end position="400"/>
    </location>
</feature>
<dbReference type="PANTHER" id="PTHR45080">
    <property type="entry name" value="CONTACTIN 5"/>
    <property type="match status" value="1"/>
</dbReference>
<keyword evidence="1" id="KW-1015">Disulfide bond</keyword>
<dbReference type="InterPro" id="IPR003598">
    <property type="entry name" value="Ig_sub2"/>
</dbReference>
<dbReference type="Proteomes" id="UP000261520">
    <property type="component" value="Unplaced"/>
</dbReference>
<proteinExistence type="predicted"/>
<dbReference type="GO" id="GO:0043025">
    <property type="term" value="C:neuronal cell body"/>
    <property type="evidence" value="ECO:0007669"/>
    <property type="project" value="TreeGrafter"/>
</dbReference>
<keyword evidence="2" id="KW-0393">Immunoglobulin domain</keyword>
<dbReference type="SMART" id="SM00408">
    <property type="entry name" value="IGc2"/>
    <property type="match status" value="4"/>
</dbReference>
<name>A0A3B3ZEB5_9GOBI</name>
<dbReference type="GO" id="GO:0007156">
    <property type="term" value="P:homophilic cell adhesion via plasma membrane adhesion molecules"/>
    <property type="evidence" value="ECO:0007669"/>
    <property type="project" value="TreeGrafter"/>
</dbReference>
<dbReference type="GO" id="GO:0008046">
    <property type="term" value="F:axon guidance receptor activity"/>
    <property type="evidence" value="ECO:0007669"/>
    <property type="project" value="TreeGrafter"/>
</dbReference>
<feature type="domain" description="Ig-like" evidence="3">
    <location>
        <begin position="229"/>
        <end position="316"/>
    </location>
</feature>
<sequence length="402" mass="44462">MREEGDYTCYADNQIGRDEMKIYVKVKSALSPPQIQNRTVTSLVQVLYGENVTLQCHAKGEPTPTYTWISPMNRIIDSNKEKYQVFNNGTLIVRRVQRFDAGDYTCMLACIARNEGGEVRLGVNLEVKEANARMQVPETQLDDVSLTAGNAMTLNCSFEGHNIKVITWVLPNGTPLLSGARITKFFHRQDGSLVISNPTLAEAGTYRCLGRSNSGQVEQFVQLTLRRTPEIANRYNSPVNVLNGDRLMLHCVTNEEPLQLTWTLPSGVVLNRPQKAGRYSVLQNGTLAIQQVSVYDRGLYVCRAANEYGSSAISVSVIVIAYPPRITNGPNSVTYAKRGVAIQLNCAATVVSTQPRLFGNKYLHPQGSLVIQNPTPKDAGVYKCTARNAIGMDSKTTYLNVY</sequence>
<dbReference type="Gene3D" id="2.60.40.10">
    <property type="entry name" value="Immunoglobulins"/>
    <property type="match status" value="4"/>
</dbReference>
<dbReference type="GO" id="GO:0030424">
    <property type="term" value="C:axon"/>
    <property type="evidence" value="ECO:0007669"/>
    <property type="project" value="TreeGrafter"/>
</dbReference>
<dbReference type="FunFam" id="2.60.40.10:FF:000032">
    <property type="entry name" value="palladin isoform X1"/>
    <property type="match status" value="1"/>
</dbReference>
<dbReference type="InterPro" id="IPR036179">
    <property type="entry name" value="Ig-like_dom_sf"/>
</dbReference>
<reference evidence="4" key="1">
    <citation type="submission" date="2025-08" db="UniProtKB">
        <authorList>
            <consortium name="Ensembl"/>
        </authorList>
    </citation>
    <scope>IDENTIFICATION</scope>
</reference>
<dbReference type="GO" id="GO:0050808">
    <property type="term" value="P:synapse organization"/>
    <property type="evidence" value="ECO:0007669"/>
    <property type="project" value="TreeGrafter"/>
</dbReference>
<dbReference type="SMART" id="SM00409">
    <property type="entry name" value="IG"/>
    <property type="match status" value="4"/>
</dbReference>
<dbReference type="SUPFAM" id="SSF48726">
    <property type="entry name" value="Immunoglobulin"/>
    <property type="match status" value="4"/>
</dbReference>
<feature type="domain" description="Ig-like" evidence="3">
    <location>
        <begin position="137"/>
        <end position="224"/>
    </location>
</feature>
<dbReference type="InterPro" id="IPR007110">
    <property type="entry name" value="Ig-like_dom"/>
</dbReference>
<dbReference type="PROSITE" id="PS50835">
    <property type="entry name" value="IG_LIKE"/>
    <property type="match status" value="4"/>
</dbReference>
<dbReference type="Ensembl" id="ENSPMGT00000002907.1">
    <property type="protein sequence ID" value="ENSPMGP00000002746.1"/>
    <property type="gene ID" value="ENSPMGG00000002397.1"/>
</dbReference>
<organism evidence="4 5">
    <name type="scientific">Periophthalmus magnuspinnatus</name>
    <dbReference type="NCBI Taxonomy" id="409849"/>
    <lineage>
        <taxon>Eukaryota</taxon>
        <taxon>Metazoa</taxon>
        <taxon>Chordata</taxon>
        <taxon>Craniata</taxon>
        <taxon>Vertebrata</taxon>
        <taxon>Euteleostomi</taxon>
        <taxon>Actinopterygii</taxon>
        <taxon>Neopterygii</taxon>
        <taxon>Teleostei</taxon>
        <taxon>Neoteleostei</taxon>
        <taxon>Acanthomorphata</taxon>
        <taxon>Gobiaria</taxon>
        <taxon>Gobiiformes</taxon>
        <taxon>Gobioidei</taxon>
        <taxon>Gobiidae</taxon>
        <taxon>Oxudercinae</taxon>
        <taxon>Periophthalmus</taxon>
    </lineage>
</organism>
<evidence type="ECO:0000259" key="3">
    <source>
        <dbReference type="PROSITE" id="PS50835"/>
    </source>
</evidence>
<dbReference type="PANTHER" id="PTHR45080:SF30">
    <property type="entry name" value="HEPARAN SULFATE PROTEOGLYCAN 2"/>
    <property type="match status" value="1"/>
</dbReference>
<dbReference type="CDD" id="cd00096">
    <property type="entry name" value="Ig"/>
    <property type="match status" value="2"/>
</dbReference>
<reference evidence="4" key="2">
    <citation type="submission" date="2025-09" db="UniProtKB">
        <authorList>
            <consortium name="Ensembl"/>
        </authorList>
    </citation>
    <scope>IDENTIFICATION</scope>
</reference>
<dbReference type="GO" id="GO:0005886">
    <property type="term" value="C:plasma membrane"/>
    <property type="evidence" value="ECO:0007669"/>
    <property type="project" value="TreeGrafter"/>
</dbReference>
<evidence type="ECO:0000256" key="2">
    <source>
        <dbReference type="ARBA" id="ARBA00023319"/>
    </source>
</evidence>
<dbReference type="AlphaFoldDB" id="A0A3B3ZEB5"/>
<dbReference type="InterPro" id="IPR003599">
    <property type="entry name" value="Ig_sub"/>
</dbReference>
<evidence type="ECO:0000256" key="1">
    <source>
        <dbReference type="ARBA" id="ARBA00023157"/>
    </source>
</evidence>
<dbReference type="Pfam" id="PF13927">
    <property type="entry name" value="Ig_3"/>
    <property type="match status" value="3"/>
</dbReference>
<keyword evidence="5" id="KW-1185">Reference proteome</keyword>
<dbReference type="Pfam" id="PF07679">
    <property type="entry name" value="I-set"/>
    <property type="match status" value="1"/>
</dbReference>